<dbReference type="GO" id="GO:0003677">
    <property type="term" value="F:DNA binding"/>
    <property type="evidence" value="ECO:0007669"/>
    <property type="project" value="UniProtKB-KW"/>
</dbReference>
<dbReference type="Pfam" id="PF01022">
    <property type="entry name" value="HTH_5"/>
    <property type="match status" value="1"/>
</dbReference>
<evidence type="ECO:0000256" key="2">
    <source>
        <dbReference type="ARBA" id="ARBA00023125"/>
    </source>
</evidence>
<dbReference type="PANTHER" id="PTHR43132">
    <property type="entry name" value="ARSENICAL RESISTANCE OPERON REPRESSOR ARSR-RELATED"/>
    <property type="match status" value="1"/>
</dbReference>
<evidence type="ECO:0000313" key="5">
    <source>
        <dbReference type="EMBL" id="NEA26777.1"/>
    </source>
</evidence>
<dbReference type="SUPFAM" id="SSF46785">
    <property type="entry name" value="Winged helix' DNA-binding domain"/>
    <property type="match status" value="1"/>
</dbReference>
<evidence type="ECO:0000256" key="3">
    <source>
        <dbReference type="ARBA" id="ARBA00023163"/>
    </source>
</evidence>
<dbReference type="InterPro" id="IPR051011">
    <property type="entry name" value="Metal_resp_trans_reg"/>
</dbReference>
<proteinExistence type="predicted"/>
<feature type="non-terminal residue" evidence="5">
    <location>
        <position position="1"/>
    </location>
</feature>
<keyword evidence="3" id="KW-0804">Transcription</keyword>
<reference evidence="5 6" key="1">
    <citation type="submission" date="2020-01" db="EMBL/GenBank/DDBJ databases">
        <title>Insect and environment-associated Actinomycetes.</title>
        <authorList>
            <person name="Currrie C."/>
            <person name="Chevrette M."/>
            <person name="Carlson C."/>
            <person name="Stubbendieck R."/>
            <person name="Wendt-Pienkowski E."/>
        </authorList>
    </citation>
    <scope>NUCLEOTIDE SEQUENCE [LARGE SCALE GENOMIC DNA]</scope>
    <source>
        <strain evidence="5 6">SID10258</strain>
    </source>
</reference>
<dbReference type="RefSeq" id="WP_163060832.1">
    <property type="nucleotide sequence ID" value="NZ_JAAGLI010000824.1"/>
</dbReference>
<organism evidence="5 6">
    <name type="scientific">Actinomadura bangladeshensis</name>
    <dbReference type="NCBI Taxonomy" id="453573"/>
    <lineage>
        <taxon>Bacteria</taxon>
        <taxon>Bacillati</taxon>
        <taxon>Actinomycetota</taxon>
        <taxon>Actinomycetes</taxon>
        <taxon>Streptosporangiales</taxon>
        <taxon>Thermomonosporaceae</taxon>
        <taxon>Actinomadura</taxon>
    </lineage>
</organism>
<evidence type="ECO:0000313" key="6">
    <source>
        <dbReference type="Proteomes" id="UP000475532"/>
    </source>
</evidence>
<evidence type="ECO:0000256" key="1">
    <source>
        <dbReference type="ARBA" id="ARBA00023015"/>
    </source>
</evidence>
<dbReference type="InterPro" id="IPR036390">
    <property type="entry name" value="WH_DNA-bd_sf"/>
</dbReference>
<evidence type="ECO:0000259" key="4">
    <source>
        <dbReference type="PROSITE" id="PS50987"/>
    </source>
</evidence>
<dbReference type="Proteomes" id="UP000475532">
    <property type="component" value="Unassembled WGS sequence"/>
</dbReference>
<comment type="caution">
    <text evidence="5">The sequence shown here is derived from an EMBL/GenBank/DDBJ whole genome shotgun (WGS) entry which is preliminary data.</text>
</comment>
<dbReference type="SMART" id="SM00418">
    <property type="entry name" value="HTH_ARSR"/>
    <property type="match status" value="1"/>
</dbReference>
<dbReference type="AlphaFoldDB" id="A0A6L9QMZ0"/>
<gene>
    <name evidence="5" type="ORF">G3I70_30390</name>
</gene>
<dbReference type="InterPro" id="IPR036388">
    <property type="entry name" value="WH-like_DNA-bd_sf"/>
</dbReference>
<feature type="domain" description="HTH arsR-type" evidence="4">
    <location>
        <begin position="142"/>
        <end position="225"/>
    </location>
</feature>
<dbReference type="PROSITE" id="PS50987">
    <property type="entry name" value="HTH_ARSR_2"/>
    <property type="match status" value="1"/>
</dbReference>
<protein>
    <submittedName>
        <fullName evidence="5">Winged helix-turn-helix transcriptional regulator</fullName>
    </submittedName>
</protein>
<dbReference type="InterPro" id="IPR045981">
    <property type="entry name" value="DUF5937"/>
</dbReference>
<dbReference type="Gene3D" id="1.10.10.10">
    <property type="entry name" value="Winged helix-like DNA-binding domain superfamily/Winged helix DNA-binding domain"/>
    <property type="match status" value="1"/>
</dbReference>
<dbReference type="EMBL" id="JAAGLI010000824">
    <property type="protein sequence ID" value="NEA26777.1"/>
    <property type="molecule type" value="Genomic_DNA"/>
</dbReference>
<sequence length="225" mass="24252">VVAAELRWTERGNRPGPARLALAADPARSLEQLAGLLERYWEVAVEPFWPRVRDLLEGEVLRRAGALAAEGAAGVFGDLHEAVSWRAGTLTVDRRWSFRGEPAGRGMLLVPSAFVWPNVSVMVPPYQPMLSYPPRGVATLWESGRPAEPRADALAALVGRRRAELLTALARPASTTDLARRLGVTAGAVSQHLGVLRACGLVTGHRMGRRVLYVRTPAGDALADG</sequence>
<dbReference type="CDD" id="cd00090">
    <property type="entry name" value="HTH_ARSR"/>
    <property type="match status" value="1"/>
</dbReference>
<dbReference type="Pfam" id="PF19361">
    <property type="entry name" value="DUF5937"/>
    <property type="match status" value="1"/>
</dbReference>
<keyword evidence="2" id="KW-0238">DNA-binding</keyword>
<dbReference type="GO" id="GO:0003700">
    <property type="term" value="F:DNA-binding transcription factor activity"/>
    <property type="evidence" value="ECO:0007669"/>
    <property type="project" value="InterPro"/>
</dbReference>
<name>A0A6L9QMZ0_9ACTN</name>
<keyword evidence="1" id="KW-0805">Transcription regulation</keyword>
<dbReference type="PANTHER" id="PTHR43132:SF6">
    <property type="entry name" value="HTH-TYPE TRANSCRIPTIONAL REPRESSOR CZRA"/>
    <property type="match status" value="1"/>
</dbReference>
<accession>A0A6L9QMZ0</accession>
<dbReference type="InterPro" id="IPR011991">
    <property type="entry name" value="ArsR-like_HTH"/>
</dbReference>
<dbReference type="InterPro" id="IPR001845">
    <property type="entry name" value="HTH_ArsR_DNA-bd_dom"/>
</dbReference>